<evidence type="ECO:0000313" key="2">
    <source>
        <dbReference type="EMBL" id="KKR84044.1"/>
    </source>
</evidence>
<protein>
    <submittedName>
        <fullName evidence="2">Ig domain protein group 2 domain protein</fullName>
    </submittedName>
</protein>
<evidence type="ECO:0000259" key="1">
    <source>
        <dbReference type="Pfam" id="PF09992"/>
    </source>
</evidence>
<comment type="caution">
    <text evidence="2">The sequence shown here is derived from an EMBL/GenBank/DDBJ whole genome shotgun (WGS) entry which is preliminary data.</text>
</comment>
<reference evidence="2 3" key="1">
    <citation type="journal article" date="2015" name="Nature">
        <title>rRNA introns, odd ribosomes, and small enigmatic genomes across a large radiation of phyla.</title>
        <authorList>
            <person name="Brown C.T."/>
            <person name="Hug L.A."/>
            <person name="Thomas B.C."/>
            <person name="Sharon I."/>
            <person name="Castelle C.J."/>
            <person name="Singh A."/>
            <person name="Wilkins M.J."/>
            <person name="Williams K.H."/>
            <person name="Banfield J.F."/>
        </authorList>
    </citation>
    <scope>NUCLEOTIDE SEQUENCE [LARGE SCALE GENOMIC DNA]</scope>
</reference>
<proteinExistence type="predicted"/>
<name>A0A0G0U4P3_9BACT</name>
<dbReference type="InterPro" id="IPR018711">
    <property type="entry name" value="NAGPA"/>
</dbReference>
<dbReference type="AlphaFoldDB" id="A0A0G0U4P3"/>
<sequence length="136" mass="14182">MGWAERRAIVYTDGGGAHYLHSANSFAGATPTAAVVNYPGLVNGGSVQIDDNQSGLSDKQKTVGTKVGIGVRNSNTVIIVVANSVNMQQFAYVFKSLGATGALNLDTGGSTAMYLNGRYVFGPGRALPNAIIFARR</sequence>
<dbReference type="EMBL" id="LCAE01000051">
    <property type="protein sequence ID" value="KKR84044.1"/>
    <property type="molecule type" value="Genomic_DNA"/>
</dbReference>
<evidence type="ECO:0000313" key="3">
    <source>
        <dbReference type="Proteomes" id="UP000033858"/>
    </source>
</evidence>
<organism evidence="2 3">
    <name type="scientific">Candidatus Woesebacteria bacterium GW2011_GWB1_41_10</name>
    <dbReference type="NCBI Taxonomy" id="1618577"/>
    <lineage>
        <taxon>Bacteria</taxon>
        <taxon>Candidatus Woeseibacteriota</taxon>
    </lineage>
</organism>
<dbReference type="Pfam" id="PF09992">
    <property type="entry name" value="NAGPA"/>
    <property type="match status" value="1"/>
</dbReference>
<gene>
    <name evidence="2" type="ORF">UU32_C0051G0005</name>
</gene>
<accession>A0A0G0U4P3</accession>
<feature type="domain" description="Phosphodiester glycosidase" evidence="1">
    <location>
        <begin position="24"/>
        <end position="133"/>
    </location>
</feature>
<dbReference type="Proteomes" id="UP000033858">
    <property type="component" value="Unassembled WGS sequence"/>
</dbReference>